<dbReference type="AlphaFoldDB" id="A0A7Z0ECU1"/>
<dbReference type="InterPro" id="IPR024747">
    <property type="entry name" value="Pyridox_Oxase-rel"/>
</dbReference>
<evidence type="ECO:0000313" key="2">
    <source>
        <dbReference type="Proteomes" id="UP000537260"/>
    </source>
</evidence>
<gene>
    <name evidence="1" type="ORF">HNR05_000450</name>
</gene>
<dbReference type="Proteomes" id="UP000537260">
    <property type="component" value="Unassembled WGS sequence"/>
</dbReference>
<dbReference type="Gene3D" id="2.30.110.10">
    <property type="entry name" value="Electron Transport, Fmn-binding Protein, Chain A"/>
    <property type="match status" value="1"/>
</dbReference>
<accession>A0A7Z0ECU1</accession>
<dbReference type="SUPFAM" id="SSF50475">
    <property type="entry name" value="FMN-binding split barrel"/>
    <property type="match status" value="1"/>
</dbReference>
<name>A0A7Z0ECU1_9MICO</name>
<dbReference type="RefSeq" id="WP_179577538.1">
    <property type="nucleotide sequence ID" value="NZ_JACCFM010000001.1"/>
</dbReference>
<dbReference type="InterPro" id="IPR012349">
    <property type="entry name" value="Split_barrel_FMN-bd"/>
</dbReference>
<evidence type="ECO:0000313" key="1">
    <source>
        <dbReference type="EMBL" id="NYJ18659.1"/>
    </source>
</evidence>
<keyword evidence="2" id="KW-1185">Reference proteome</keyword>
<protein>
    <submittedName>
        <fullName evidence="1">Nitroimidazol reductase NimA-like FMN-containing flavoprotein (Pyridoxamine 5'-phosphate oxidase superfamily)</fullName>
    </submittedName>
</protein>
<sequence length="142" mass="15695">MEHDEGPVHTLTEAECWDFLTANSLGRIATHVHDVVDIVPVNFYADGSSILFRTAPGSKLLELTINDNVAFEIDGYDDQMGWGVVVKGTAHALDKQSDIAAAEASPLHPWIPTLKQVYVRITPTHITGMRFERGPEPEPDPY</sequence>
<reference evidence="1 2" key="1">
    <citation type="submission" date="2020-07" db="EMBL/GenBank/DDBJ databases">
        <title>Sequencing the genomes of 1000 actinobacteria strains.</title>
        <authorList>
            <person name="Klenk H.-P."/>
        </authorList>
    </citation>
    <scope>NUCLEOTIDE SEQUENCE [LARGE SCALE GENOMIC DNA]</scope>
    <source>
        <strain evidence="1 2">LI1</strain>
    </source>
</reference>
<dbReference type="EMBL" id="JACCFM010000001">
    <property type="protein sequence ID" value="NYJ18659.1"/>
    <property type="molecule type" value="Genomic_DNA"/>
</dbReference>
<comment type="caution">
    <text evidence="1">The sequence shown here is derived from an EMBL/GenBank/DDBJ whole genome shotgun (WGS) entry which is preliminary data.</text>
</comment>
<organism evidence="1 2">
    <name type="scientific">Glaciibacter psychrotolerans</name>
    <dbReference type="NCBI Taxonomy" id="670054"/>
    <lineage>
        <taxon>Bacteria</taxon>
        <taxon>Bacillati</taxon>
        <taxon>Actinomycetota</taxon>
        <taxon>Actinomycetes</taxon>
        <taxon>Micrococcales</taxon>
        <taxon>Microbacteriaceae</taxon>
        <taxon>Glaciibacter</taxon>
    </lineage>
</organism>
<dbReference type="Pfam" id="PF12900">
    <property type="entry name" value="Pyridox_ox_2"/>
    <property type="match status" value="1"/>
</dbReference>
<proteinExistence type="predicted"/>